<feature type="transmembrane region" description="Helical" evidence="1">
    <location>
        <begin position="213"/>
        <end position="234"/>
    </location>
</feature>
<dbReference type="Proteomes" id="UP001238603">
    <property type="component" value="Unassembled WGS sequence"/>
</dbReference>
<dbReference type="EMBL" id="JASVDS010000005">
    <property type="protein sequence ID" value="MDL5033754.1"/>
    <property type="molecule type" value="Genomic_DNA"/>
</dbReference>
<dbReference type="Pfam" id="PF13386">
    <property type="entry name" value="DsbD_2"/>
    <property type="match status" value="1"/>
</dbReference>
<protein>
    <submittedName>
        <fullName evidence="3">Sulfite exporter TauE/SafE family protein</fullName>
    </submittedName>
</protein>
<feature type="transmembrane region" description="Helical" evidence="1">
    <location>
        <begin position="170"/>
        <end position="192"/>
    </location>
</feature>
<dbReference type="InterPro" id="IPR039447">
    <property type="entry name" value="UreH-like_TM_dom"/>
</dbReference>
<keyword evidence="1" id="KW-0472">Membrane</keyword>
<evidence type="ECO:0000313" key="4">
    <source>
        <dbReference type="Proteomes" id="UP001238603"/>
    </source>
</evidence>
<feature type="transmembrane region" description="Helical" evidence="1">
    <location>
        <begin position="144"/>
        <end position="164"/>
    </location>
</feature>
<feature type="domain" description="Urease accessory protein UreH-like transmembrane" evidence="2">
    <location>
        <begin position="9"/>
        <end position="216"/>
    </location>
</feature>
<organism evidence="3 4">
    <name type="scientific">Roseateles subflavus</name>
    <dbReference type="NCBI Taxonomy" id="3053353"/>
    <lineage>
        <taxon>Bacteria</taxon>
        <taxon>Pseudomonadati</taxon>
        <taxon>Pseudomonadota</taxon>
        <taxon>Betaproteobacteria</taxon>
        <taxon>Burkholderiales</taxon>
        <taxon>Sphaerotilaceae</taxon>
        <taxon>Roseateles</taxon>
    </lineage>
</organism>
<feature type="transmembrane region" description="Helical" evidence="1">
    <location>
        <begin position="116"/>
        <end position="132"/>
    </location>
</feature>
<proteinExistence type="predicted"/>
<evidence type="ECO:0000259" key="2">
    <source>
        <dbReference type="Pfam" id="PF13386"/>
    </source>
</evidence>
<evidence type="ECO:0000313" key="3">
    <source>
        <dbReference type="EMBL" id="MDL5033754.1"/>
    </source>
</evidence>
<name>A0ABT7LLL3_9BURK</name>
<sequence>MEAALVGSALLMGLAGTPHCAVMCGAPCAALSEGSPRSVAHLSFQAGRLLSYAAAGAVAASSVSLMAHWGQTVAWLRPLWLLLHLGALGLGLYLLWKARQPAWLSALGREGSRDNAIGVAALAAGGPALSVPRRPRWRSLLAGLGWVAWPCGLLQSALLLAALANGAAGGAAVMGAFALTSGLGLAVGPALLWKLLGLGAVEEGRGMRWATRLGGLGLVLSAGWALGHGVWAQIQAYCA</sequence>
<accession>A0ABT7LLL3</accession>
<dbReference type="RefSeq" id="WP_285983834.1">
    <property type="nucleotide sequence ID" value="NZ_JASVDS010000005.1"/>
</dbReference>
<keyword evidence="1" id="KW-1133">Transmembrane helix</keyword>
<comment type="caution">
    <text evidence="3">The sequence shown here is derived from an EMBL/GenBank/DDBJ whole genome shotgun (WGS) entry which is preliminary data.</text>
</comment>
<feature type="transmembrane region" description="Helical" evidence="1">
    <location>
        <begin position="48"/>
        <end position="67"/>
    </location>
</feature>
<keyword evidence="1" id="KW-0812">Transmembrane</keyword>
<feature type="transmembrane region" description="Helical" evidence="1">
    <location>
        <begin position="79"/>
        <end position="96"/>
    </location>
</feature>
<gene>
    <name evidence="3" type="ORF">QRD43_17720</name>
</gene>
<keyword evidence="4" id="KW-1185">Reference proteome</keyword>
<reference evidence="3 4" key="1">
    <citation type="submission" date="2023-06" db="EMBL/GenBank/DDBJ databases">
        <title>Pelomonas sp. APW6 16S ribosomal RNA gene genome sequencing and assembly.</title>
        <authorList>
            <person name="Woo H."/>
        </authorList>
    </citation>
    <scope>NUCLEOTIDE SEQUENCE [LARGE SCALE GENOMIC DNA]</scope>
    <source>
        <strain evidence="3 4">APW6</strain>
    </source>
</reference>
<evidence type="ECO:0000256" key="1">
    <source>
        <dbReference type="SAM" id="Phobius"/>
    </source>
</evidence>